<evidence type="ECO:0000256" key="4">
    <source>
        <dbReference type="ARBA" id="ARBA00022692"/>
    </source>
</evidence>
<keyword evidence="15" id="KW-1185">Reference proteome</keyword>
<evidence type="ECO:0000256" key="11">
    <source>
        <dbReference type="SAM" id="SignalP"/>
    </source>
</evidence>
<evidence type="ECO:0000256" key="3">
    <source>
        <dbReference type="ARBA" id="ARBA00022452"/>
    </source>
</evidence>
<feature type="domain" description="TonB-dependent receptor-like beta-barrel" evidence="12">
    <location>
        <begin position="451"/>
        <end position="984"/>
    </location>
</feature>
<dbReference type="PROSITE" id="PS52016">
    <property type="entry name" value="TONB_DEPENDENT_REC_3"/>
    <property type="match status" value="1"/>
</dbReference>
<evidence type="ECO:0000259" key="13">
    <source>
        <dbReference type="Pfam" id="PF07715"/>
    </source>
</evidence>
<dbReference type="EMBL" id="BSNZ01000005">
    <property type="protein sequence ID" value="GLQ83947.1"/>
    <property type="molecule type" value="Genomic_DNA"/>
</dbReference>
<dbReference type="Pfam" id="PF00593">
    <property type="entry name" value="TonB_dep_Rec_b-barrel"/>
    <property type="match status" value="1"/>
</dbReference>
<comment type="subcellular location">
    <subcellularLocation>
        <location evidence="1 8">Cell outer membrane</location>
        <topology evidence="1 8">Multi-pass membrane protein</topology>
    </subcellularLocation>
</comment>
<keyword evidence="11" id="KW-0732">Signal</keyword>
<feature type="signal peptide" evidence="11">
    <location>
        <begin position="1"/>
        <end position="30"/>
    </location>
</feature>
<evidence type="ECO:0000256" key="1">
    <source>
        <dbReference type="ARBA" id="ARBA00004571"/>
    </source>
</evidence>
<dbReference type="InterPro" id="IPR036942">
    <property type="entry name" value="Beta-barrel_TonB_sf"/>
</dbReference>
<dbReference type="InterPro" id="IPR039426">
    <property type="entry name" value="TonB-dep_rcpt-like"/>
</dbReference>
<evidence type="ECO:0000256" key="10">
    <source>
        <dbReference type="SAM" id="MobiDB-lite"/>
    </source>
</evidence>
<evidence type="ECO:0000256" key="8">
    <source>
        <dbReference type="PROSITE-ProRule" id="PRU01360"/>
    </source>
</evidence>
<feature type="region of interest" description="Disordered" evidence="10">
    <location>
        <begin position="30"/>
        <end position="74"/>
    </location>
</feature>
<evidence type="ECO:0000256" key="7">
    <source>
        <dbReference type="ARBA" id="ARBA00023237"/>
    </source>
</evidence>
<comment type="caution">
    <text evidence="14">The sequence shown here is derived from an EMBL/GenBank/DDBJ whole genome shotgun (WGS) entry which is preliminary data.</text>
</comment>
<protein>
    <recommendedName>
        <fullName evidence="16">TonB-dependent receptor</fullName>
    </recommendedName>
</protein>
<evidence type="ECO:0008006" key="16">
    <source>
        <dbReference type="Google" id="ProtNLM"/>
    </source>
</evidence>
<keyword evidence="5 9" id="KW-0798">TonB box</keyword>
<name>A0AA37W923_9PROT</name>
<evidence type="ECO:0000256" key="9">
    <source>
        <dbReference type="RuleBase" id="RU003357"/>
    </source>
</evidence>
<feature type="domain" description="TonB-dependent receptor plug" evidence="13">
    <location>
        <begin position="94"/>
        <end position="212"/>
    </location>
</feature>
<dbReference type="Pfam" id="PF07715">
    <property type="entry name" value="Plug"/>
    <property type="match status" value="1"/>
</dbReference>
<evidence type="ECO:0000256" key="5">
    <source>
        <dbReference type="ARBA" id="ARBA00023077"/>
    </source>
</evidence>
<dbReference type="Gene3D" id="2.40.170.20">
    <property type="entry name" value="TonB-dependent receptor, beta-barrel domain"/>
    <property type="match status" value="1"/>
</dbReference>
<evidence type="ECO:0000256" key="2">
    <source>
        <dbReference type="ARBA" id="ARBA00022448"/>
    </source>
</evidence>
<dbReference type="Proteomes" id="UP001156708">
    <property type="component" value="Unassembled WGS sequence"/>
</dbReference>
<accession>A0AA37W923</accession>
<comment type="similarity">
    <text evidence="8 9">Belongs to the TonB-dependent receptor family.</text>
</comment>
<evidence type="ECO:0000259" key="12">
    <source>
        <dbReference type="Pfam" id="PF00593"/>
    </source>
</evidence>
<keyword evidence="3 8" id="KW-1134">Transmembrane beta strand</keyword>
<dbReference type="GO" id="GO:0009279">
    <property type="term" value="C:cell outer membrane"/>
    <property type="evidence" value="ECO:0007669"/>
    <property type="project" value="UniProtKB-SubCell"/>
</dbReference>
<dbReference type="Gene3D" id="2.170.130.10">
    <property type="entry name" value="TonB-dependent receptor, plug domain"/>
    <property type="match status" value="1"/>
</dbReference>
<organism evidence="14 15">
    <name type="scientific">Gluconobacter sphaericus NBRC 12467</name>
    <dbReference type="NCBI Taxonomy" id="1307951"/>
    <lineage>
        <taxon>Bacteria</taxon>
        <taxon>Pseudomonadati</taxon>
        <taxon>Pseudomonadota</taxon>
        <taxon>Alphaproteobacteria</taxon>
        <taxon>Acetobacterales</taxon>
        <taxon>Acetobacteraceae</taxon>
        <taxon>Gluconobacter</taxon>
    </lineage>
</organism>
<dbReference type="InterPro" id="IPR037066">
    <property type="entry name" value="Plug_dom_sf"/>
</dbReference>
<dbReference type="PANTHER" id="PTHR47234:SF3">
    <property type="entry name" value="SECRETIN_TONB SHORT N-TERMINAL DOMAIN-CONTAINING PROTEIN"/>
    <property type="match status" value="1"/>
</dbReference>
<keyword evidence="2 8" id="KW-0813">Transport</keyword>
<gene>
    <name evidence="14" type="ORF">GCM10007872_08550</name>
</gene>
<dbReference type="PANTHER" id="PTHR47234">
    <property type="match status" value="1"/>
</dbReference>
<keyword evidence="6 8" id="KW-0472">Membrane</keyword>
<evidence type="ECO:0000313" key="15">
    <source>
        <dbReference type="Proteomes" id="UP001156708"/>
    </source>
</evidence>
<sequence length="1023" mass="111405">MAMKKARWTTSLMGATALATVLQLPQSAHAASPSDTATSKLKKTETSSVTIKNHNPEPISAAKRNALKQSVEAPKSRSENVVVTGTLFRDPNTTSSSEITHITRKDMQQRGLKTVNDLVQQLSSNGAGNLTSQWASGGGFAPGGSAPSLRGLSTDSTLVLIDGQRGSYYPLADDGERDFVDTTWIPMSILEGMDVLQDGGSATYGADAVAGVINFRTRNEIKGFEGNAEGGLTQRGDQGHQRLYATFGHGDLANDGYNFYINSEYQQDDSLYYRQLQSPYNSGDLTSLGGSNGNTNTLLPGTNQFNTNFTGATTTALVRPAVNGSGVGGYNLLNSSAGCGSNQTGVSGYGFSTNYPNSFTNACSQNAMRYKQVAPDLRRISATAHLTANVTDQSQLIAMFNWSQARTITTGTPASYGSYTQDELAGNSPTILPWELSNGQLNPNDPYAAQHQDAQVVGLFNQIPVTTDTSNNFRGSVRYTGWSHSNWGSDWNYNADFVGMNTLLNQVQTGQPYISHLTAAIADGSYNFVDPSKNSRSEMNYVLPANTINARSQEYSGQVGLSKGLFKLPGGMAKLAIGANWRYESVNDPNANPIDTSNYANQWASYNPVSQIGHRWVESGFYEANLPVVKQFVVDTSGRYDHYSEGFSHFSPKVGFQFKPVKQFTLRGTFNRGFRVPSFAETGGQTEGFTPVTYDTSNPAVQAWMASHGNSAYVQSGNYLGLMSVGNPHLRPEISTSYTVGPVIKPTNWMTLSFEYYYIKKDHYITTGILNPNQYFNSWIENGGSNSGEPSGITVVPGPKDSNYPNALAAPGYVEGEYINAKSMMTDGFDMSIDAHARLPGFLHNIMWYSKGQATFVRRFNQVNPDGTTYRYAGTLGPYQSVSSSGTPRWRANWANTFSYKGLAVTPTVYYTSGYKTVADDSGIASAGSNGLYSHSCAYSLGMNQANGPNYPTQCRVKGFWDVDLTVNYQMNKRWSIYANVYNLLGFRSPLDYATYGGYLYNSSWSQKGVIMRSFQFGVNVSL</sequence>
<feature type="chain" id="PRO_5041460996" description="TonB-dependent receptor" evidence="11">
    <location>
        <begin position="31"/>
        <end position="1023"/>
    </location>
</feature>
<evidence type="ECO:0000256" key="6">
    <source>
        <dbReference type="ARBA" id="ARBA00023136"/>
    </source>
</evidence>
<keyword evidence="7 8" id="KW-0998">Cell outer membrane</keyword>
<keyword evidence="4 8" id="KW-0812">Transmembrane</keyword>
<dbReference type="InterPro" id="IPR000531">
    <property type="entry name" value="Beta-barrel_TonB"/>
</dbReference>
<proteinExistence type="inferred from homology"/>
<dbReference type="InterPro" id="IPR012910">
    <property type="entry name" value="Plug_dom"/>
</dbReference>
<evidence type="ECO:0000313" key="14">
    <source>
        <dbReference type="EMBL" id="GLQ83947.1"/>
    </source>
</evidence>
<dbReference type="AlphaFoldDB" id="A0AA37W923"/>
<dbReference type="SUPFAM" id="SSF56935">
    <property type="entry name" value="Porins"/>
    <property type="match status" value="1"/>
</dbReference>
<reference evidence="15" key="1">
    <citation type="journal article" date="2019" name="Int. J. Syst. Evol. Microbiol.">
        <title>The Global Catalogue of Microorganisms (GCM) 10K type strain sequencing project: providing services to taxonomists for standard genome sequencing and annotation.</title>
        <authorList>
            <consortium name="The Broad Institute Genomics Platform"/>
            <consortium name="The Broad Institute Genome Sequencing Center for Infectious Disease"/>
            <person name="Wu L."/>
            <person name="Ma J."/>
        </authorList>
    </citation>
    <scope>NUCLEOTIDE SEQUENCE [LARGE SCALE GENOMIC DNA]</scope>
    <source>
        <strain evidence="15">NBRC 12467</strain>
    </source>
</reference>